<evidence type="ECO:0000256" key="10">
    <source>
        <dbReference type="ARBA" id="ARBA00029983"/>
    </source>
</evidence>
<dbReference type="OrthoDB" id="420884at2759"/>
<evidence type="ECO:0000256" key="4">
    <source>
        <dbReference type="ARBA" id="ARBA00022816"/>
    </source>
</evidence>
<sequence>MSERASQDDDELPSLLRRSTLNPTYRDYDHDIRFQNRNSEDVHRDALAAAQVEHDRVREIALKAYELNELRKDQLRLRQSAQREEERVRLETARALEEIRIREIENRAKRIPKPPPREPTPPPPSPPRSLPSKVTPPTSAQPPATVPQPEPQVKQQPPPEPVSREAPTQKPFLAAPQPPVQAPAPPVPKPQAAPVQPPTQIPPQIPTTSAPAQPHVLPGVERYIEIHKNLKQLRLFITNAGKHNVAFKKKTGEMRRAIRQSVGQLTEGKGANKQPLNKIVELLRQSLTTVQSPPADPSMVMLTKPEPSEGAKYNGDSMPALFIYLLNVFAKSVVAQFIDEAGVAPKAADPVGVVAVSVFSREEFYWRNTPLIDILIAKIRVVCPVLFGLRGSEKTEEGRARLGWRKEGGSWVTDQIHNTRMTGLGAGYAALCLRDFSKSKLQNPWPPTHYWQTVASIVSTPPDQASPTQYMVLKSLIENYEMKFLAFYGSAARAALRIALVEFPARAIEHNVAVSSLKVLGDKLNRDMGLQLQ</sequence>
<name>A0A370TCT7_9HELO</name>
<evidence type="ECO:0000256" key="11">
    <source>
        <dbReference type="SAM" id="MobiDB-lite"/>
    </source>
</evidence>
<proteinExistence type="inferred from homology"/>
<comment type="subcellular location">
    <subcellularLocation>
        <location evidence="1">Nucleus</location>
        <location evidence="1">Nuclear pore complex</location>
    </subcellularLocation>
</comment>
<keyword evidence="6" id="KW-0811">Translocation</keyword>
<dbReference type="RefSeq" id="XP_031865978.1">
    <property type="nucleotide sequence ID" value="XM_032018071.1"/>
</dbReference>
<dbReference type="Pfam" id="PF07817">
    <property type="entry name" value="GLE1"/>
    <property type="match status" value="1"/>
</dbReference>
<reference evidence="12 13" key="1">
    <citation type="journal article" date="2018" name="IMA Fungus">
        <title>IMA Genome-F 9: Draft genome sequence of Annulohypoxylon stygium, Aspergillus mulundensis, Berkeleyomyces basicola (syn. Thielaviopsis basicola), Ceratocystis smalleyi, two Cercospora beticola strains, Coleophoma cylindrospora, Fusarium fracticaudum, Phialophora cf. hyalina, and Morchella septimelata.</title>
        <authorList>
            <person name="Wingfield B.D."/>
            <person name="Bills G.F."/>
            <person name="Dong Y."/>
            <person name="Huang W."/>
            <person name="Nel W.J."/>
            <person name="Swalarsk-Parry B.S."/>
            <person name="Vaghefi N."/>
            <person name="Wilken P.M."/>
            <person name="An Z."/>
            <person name="de Beer Z.W."/>
            <person name="De Vos L."/>
            <person name="Chen L."/>
            <person name="Duong T.A."/>
            <person name="Gao Y."/>
            <person name="Hammerbacher A."/>
            <person name="Kikkert J.R."/>
            <person name="Li Y."/>
            <person name="Li H."/>
            <person name="Li K."/>
            <person name="Li Q."/>
            <person name="Liu X."/>
            <person name="Ma X."/>
            <person name="Naidoo K."/>
            <person name="Pethybridge S.J."/>
            <person name="Sun J."/>
            <person name="Steenkamp E.T."/>
            <person name="van der Nest M.A."/>
            <person name="van Wyk S."/>
            <person name="Wingfield M.J."/>
            <person name="Xiong C."/>
            <person name="Yue Q."/>
            <person name="Zhang X."/>
        </authorList>
    </citation>
    <scope>NUCLEOTIDE SEQUENCE [LARGE SCALE GENOMIC DNA]</scope>
    <source>
        <strain evidence="12 13">BP 5553</strain>
    </source>
</reference>
<evidence type="ECO:0000256" key="1">
    <source>
        <dbReference type="ARBA" id="ARBA00004567"/>
    </source>
</evidence>
<keyword evidence="7" id="KW-0906">Nuclear pore complex</keyword>
<keyword evidence="13" id="KW-1185">Reference proteome</keyword>
<dbReference type="GO" id="GO:0000822">
    <property type="term" value="F:inositol hexakisphosphate binding"/>
    <property type="evidence" value="ECO:0007669"/>
    <property type="project" value="TreeGrafter"/>
</dbReference>
<comment type="caution">
    <text evidence="12">The sequence shown here is derived from an EMBL/GenBank/DDBJ whole genome shotgun (WGS) entry which is preliminary data.</text>
</comment>
<dbReference type="GO" id="GO:0005543">
    <property type="term" value="F:phospholipid binding"/>
    <property type="evidence" value="ECO:0007669"/>
    <property type="project" value="TreeGrafter"/>
</dbReference>
<evidence type="ECO:0000256" key="7">
    <source>
        <dbReference type="ARBA" id="ARBA00023132"/>
    </source>
</evidence>
<keyword evidence="3" id="KW-0813">Transport</keyword>
<evidence type="ECO:0000256" key="6">
    <source>
        <dbReference type="ARBA" id="ARBA00023010"/>
    </source>
</evidence>
<dbReference type="EMBL" id="NPIC01000011">
    <property type="protein sequence ID" value="RDL32046.1"/>
    <property type="molecule type" value="Genomic_DNA"/>
</dbReference>
<dbReference type="GO" id="GO:0016973">
    <property type="term" value="P:poly(A)+ mRNA export from nucleus"/>
    <property type="evidence" value="ECO:0007669"/>
    <property type="project" value="InterPro"/>
</dbReference>
<dbReference type="STRING" id="2656787.A0A370TCT7"/>
<feature type="region of interest" description="Disordered" evidence="11">
    <location>
        <begin position="106"/>
        <end position="214"/>
    </location>
</feature>
<dbReference type="GO" id="GO:0044614">
    <property type="term" value="C:nuclear pore cytoplasmic filaments"/>
    <property type="evidence" value="ECO:0007669"/>
    <property type="project" value="TreeGrafter"/>
</dbReference>
<evidence type="ECO:0000256" key="9">
    <source>
        <dbReference type="ARBA" id="ARBA00026227"/>
    </source>
</evidence>
<evidence type="ECO:0000313" key="12">
    <source>
        <dbReference type="EMBL" id="RDL32046.1"/>
    </source>
</evidence>
<dbReference type="AlphaFoldDB" id="A0A370TCT7"/>
<accession>A0A370TCT7</accession>
<gene>
    <name evidence="12" type="ORF">BP5553_09448</name>
</gene>
<evidence type="ECO:0000256" key="3">
    <source>
        <dbReference type="ARBA" id="ARBA00022448"/>
    </source>
</evidence>
<evidence type="ECO:0000256" key="5">
    <source>
        <dbReference type="ARBA" id="ARBA00022927"/>
    </source>
</evidence>
<dbReference type="PANTHER" id="PTHR12960:SF0">
    <property type="entry name" value="MRNA EXPORT FACTOR GLE1"/>
    <property type="match status" value="1"/>
</dbReference>
<dbReference type="PANTHER" id="PTHR12960">
    <property type="entry name" value="GLE-1-RELATED"/>
    <property type="match status" value="1"/>
</dbReference>
<dbReference type="GO" id="GO:0031369">
    <property type="term" value="F:translation initiation factor binding"/>
    <property type="evidence" value="ECO:0007669"/>
    <property type="project" value="TreeGrafter"/>
</dbReference>
<dbReference type="GO" id="GO:0015031">
    <property type="term" value="P:protein transport"/>
    <property type="evidence" value="ECO:0007669"/>
    <property type="project" value="UniProtKB-KW"/>
</dbReference>
<dbReference type="Gene3D" id="1.25.40.510">
    <property type="entry name" value="GLE1-like"/>
    <property type="match status" value="1"/>
</dbReference>
<feature type="region of interest" description="Disordered" evidence="11">
    <location>
        <begin position="1"/>
        <end position="28"/>
    </location>
</feature>
<keyword evidence="5" id="KW-0653">Protein transport</keyword>
<dbReference type="PRINTS" id="PR01217">
    <property type="entry name" value="PRICHEXTENSN"/>
</dbReference>
<feature type="compositionally biased region" description="Pro residues" evidence="11">
    <location>
        <begin position="113"/>
        <end position="129"/>
    </location>
</feature>
<organism evidence="12 13">
    <name type="scientific">Venustampulla echinocandica</name>
    <dbReference type="NCBI Taxonomy" id="2656787"/>
    <lineage>
        <taxon>Eukaryota</taxon>
        <taxon>Fungi</taxon>
        <taxon>Dikarya</taxon>
        <taxon>Ascomycota</taxon>
        <taxon>Pezizomycotina</taxon>
        <taxon>Leotiomycetes</taxon>
        <taxon>Helotiales</taxon>
        <taxon>Pleuroascaceae</taxon>
        <taxon>Venustampulla</taxon>
    </lineage>
</organism>
<evidence type="ECO:0000256" key="8">
    <source>
        <dbReference type="ARBA" id="ARBA00023242"/>
    </source>
</evidence>
<keyword evidence="4" id="KW-0509">mRNA transport</keyword>
<comment type="similarity">
    <text evidence="2">Belongs to the GLE1 family.</text>
</comment>
<protein>
    <recommendedName>
        <fullName evidence="9">mRNA export factor GLE1</fullName>
    </recommendedName>
    <alternativeName>
        <fullName evidence="10">Nucleoporin GLE1</fullName>
    </alternativeName>
</protein>
<evidence type="ECO:0000256" key="2">
    <source>
        <dbReference type="ARBA" id="ARBA00011056"/>
    </source>
</evidence>
<dbReference type="InterPro" id="IPR012476">
    <property type="entry name" value="GLE1"/>
</dbReference>
<evidence type="ECO:0000313" key="13">
    <source>
        <dbReference type="Proteomes" id="UP000254866"/>
    </source>
</evidence>
<feature type="compositionally biased region" description="Pro residues" evidence="11">
    <location>
        <begin position="176"/>
        <end position="205"/>
    </location>
</feature>
<dbReference type="Proteomes" id="UP000254866">
    <property type="component" value="Unassembled WGS sequence"/>
</dbReference>
<feature type="compositionally biased region" description="Pro residues" evidence="11">
    <location>
        <begin position="144"/>
        <end position="161"/>
    </location>
</feature>
<dbReference type="GO" id="GO:0005737">
    <property type="term" value="C:cytoplasm"/>
    <property type="evidence" value="ECO:0007669"/>
    <property type="project" value="TreeGrafter"/>
</dbReference>
<dbReference type="GeneID" id="43602297"/>
<dbReference type="InterPro" id="IPR038506">
    <property type="entry name" value="GLE1-like_sf"/>
</dbReference>
<keyword evidence="8" id="KW-0539">Nucleus</keyword>